<evidence type="ECO:0008006" key="4">
    <source>
        <dbReference type="Google" id="ProtNLM"/>
    </source>
</evidence>
<dbReference type="STRING" id="356660.SAMN05444336_102588"/>
<proteinExistence type="predicted"/>
<keyword evidence="3" id="KW-1185">Reference proteome</keyword>
<protein>
    <recommendedName>
        <fullName evidence="4">Flagellar protein FliL</fullName>
    </recommendedName>
</protein>
<dbReference type="OrthoDB" id="7864548at2"/>
<sequence length="195" mass="20551">MLIPLILALIGLGGGLAAGHFMRPPPPPEQMAEGEAGDHGDMTGGGGGHAPARAGEGGRDDGGHVKPAPVTASAAHPDGPPPAYDPELKRDYVKLDRQFVVPVVQQEQVSALVILTLSLEIDPGMSSEALTREPKLRDRFLQVLFRHAQSGAFDGVFTAGPVMRDLRGALLEQAESILGPIVHDVLVTDIVRQDL</sequence>
<evidence type="ECO:0000256" key="1">
    <source>
        <dbReference type="SAM" id="MobiDB-lite"/>
    </source>
</evidence>
<evidence type="ECO:0000313" key="2">
    <source>
        <dbReference type="EMBL" id="SDW87236.1"/>
    </source>
</evidence>
<dbReference type="AlphaFoldDB" id="A0A1H2X3C1"/>
<dbReference type="EMBL" id="FNMZ01000002">
    <property type="protein sequence ID" value="SDW87236.1"/>
    <property type="molecule type" value="Genomic_DNA"/>
</dbReference>
<gene>
    <name evidence="2" type="ORF">SAMN05444336_102588</name>
</gene>
<feature type="region of interest" description="Disordered" evidence="1">
    <location>
        <begin position="21"/>
        <end position="87"/>
    </location>
</feature>
<dbReference type="Proteomes" id="UP000199118">
    <property type="component" value="Unassembled WGS sequence"/>
</dbReference>
<name>A0A1H2X3C1_9RHOB</name>
<dbReference type="RefSeq" id="WP_092680806.1">
    <property type="nucleotide sequence ID" value="NZ_FNMZ01000002.1"/>
</dbReference>
<organism evidence="2 3">
    <name type="scientific">Albimonas donghaensis</name>
    <dbReference type="NCBI Taxonomy" id="356660"/>
    <lineage>
        <taxon>Bacteria</taxon>
        <taxon>Pseudomonadati</taxon>
        <taxon>Pseudomonadota</taxon>
        <taxon>Alphaproteobacteria</taxon>
        <taxon>Rhodobacterales</taxon>
        <taxon>Paracoccaceae</taxon>
        <taxon>Albimonas</taxon>
    </lineage>
</organism>
<evidence type="ECO:0000313" key="3">
    <source>
        <dbReference type="Proteomes" id="UP000199118"/>
    </source>
</evidence>
<accession>A0A1H2X3C1</accession>
<reference evidence="2 3" key="1">
    <citation type="submission" date="2016-10" db="EMBL/GenBank/DDBJ databases">
        <authorList>
            <person name="de Groot N.N."/>
        </authorList>
    </citation>
    <scope>NUCLEOTIDE SEQUENCE [LARGE SCALE GENOMIC DNA]</scope>
    <source>
        <strain evidence="2 3">DSM 17890</strain>
    </source>
</reference>